<evidence type="ECO:0000259" key="16">
    <source>
        <dbReference type="PROSITE" id="PS50011"/>
    </source>
</evidence>
<dbReference type="InterPro" id="IPR017441">
    <property type="entry name" value="Protein_kinase_ATP_BS"/>
</dbReference>
<feature type="signal peptide" evidence="15">
    <location>
        <begin position="1"/>
        <end position="19"/>
    </location>
</feature>
<dbReference type="InterPro" id="IPR008266">
    <property type="entry name" value="Tyr_kinase_AS"/>
</dbReference>
<evidence type="ECO:0000256" key="5">
    <source>
        <dbReference type="ARBA" id="ARBA00022737"/>
    </source>
</evidence>
<keyword evidence="9 14" id="KW-0472">Membrane</keyword>
<evidence type="ECO:0000256" key="7">
    <source>
        <dbReference type="ARBA" id="ARBA00022777"/>
    </source>
</evidence>
<evidence type="ECO:0000256" key="12">
    <source>
        <dbReference type="PROSITE-ProRule" id="PRU10141"/>
    </source>
</evidence>
<keyword evidence="6 12" id="KW-0547">Nucleotide-binding</keyword>
<dbReference type="PROSITE" id="PS50011">
    <property type="entry name" value="PROTEIN_KINASE_DOM"/>
    <property type="match status" value="2"/>
</dbReference>
<keyword evidence="10" id="KW-0829">Tyrosine-protein kinase</keyword>
<feature type="domain" description="Protein kinase" evidence="16">
    <location>
        <begin position="1918"/>
        <end position="2234"/>
    </location>
</feature>
<evidence type="ECO:0000256" key="9">
    <source>
        <dbReference type="ARBA" id="ARBA00023136"/>
    </source>
</evidence>
<keyword evidence="3" id="KW-0433">Leucine-rich repeat</keyword>
<dbReference type="InterPro" id="IPR055414">
    <property type="entry name" value="LRR_R13L4/SHOC2-like"/>
</dbReference>
<dbReference type="PROSITE" id="PS00107">
    <property type="entry name" value="PROTEIN_KINASE_ATP"/>
    <property type="match status" value="1"/>
</dbReference>
<keyword evidence="7 17" id="KW-0418">Kinase</keyword>
<dbReference type="GO" id="GO:0050793">
    <property type="term" value="P:regulation of developmental process"/>
    <property type="evidence" value="ECO:0007669"/>
    <property type="project" value="UniProtKB-ARBA"/>
</dbReference>
<gene>
    <name evidence="17" type="ORF">PROFUN_10846</name>
</gene>
<feature type="binding site" evidence="12">
    <location>
        <position position="318"/>
    </location>
    <ligand>
        <name>ATP</name>
        <dbReference type="ChEBI" id="CHEBI:30616"/>
    </ligand>
</feature>
<dbReference type="Gene3D" id="3.30.200.20">
    <property type="entry name" value="Phosphorylase Kinase, domain 1"/>
    <property type="match status" value="1"/>
</dbReference>
<dbReference type="FunFam" id="3.80.10.10:FF:000095">
    <property type="entry name" value="LRR receptor-like serine/threonine-protein kinase GSO1"/>
    <property type="match status" value="1"/>
</dbReference>
<feature type="chain" id="PRO_5015154576" evidence="15">
    <location>
        <begin position="20"/>
        <end position="2370"/>
    </location>
</feature>
<keyword evidence="17" id="KW-0675">Receptor</keyword>
<keyword evidence="8 12" id="KW-0067">ATP-binding</keyword>
<dbReference type="GO" id="GO:0043235">
    <property type="term" value="C:receptor complex"/>
    <property type="evidence" value="ECO:0007669"/>
    <property type="project" value="TreeGrafter"/>
</dbReference>
<dbReference type="Gene3D" id="1.10.510.10">
    <property type="entry name" value="Transferase(Phosphotransferase) domain 1"/>
    <property type="match status" value="2"/>
</dbReference>
<keyword evidence="15" id="KW-0732">Signal</keyword>
<evidence type="ECO:0000256" key="13">
    <source>
        <dbReference type="SAM" id="MobiDB-lite"/>
    </source>
</evidence>
<dbReference type="SMART" id="SM00219">
    <property type="entry name" value="TyrKc"/>
    <property type="match status" value="2"/>
</dbReference>
<keyword evidence="4" id="KW-0808">Transferase</keyword>
<reference evidence="17 18" key="1">
    <citation type="journal article" date="2018" name="Genome Biol. Evol.">
        <title>Multiple Roots of Fruiting Body Formation in Amoebozoa.</title>
        <authorList>
            <person name="Hillmann F."/>
            <person name="Forbes G."/>
            <person name="Novohradska S."/>
            <person name="Ferling I."/>
            <person name="Riege K."/>
            <person name="Groth M."/>
            <person name="Westermann M."/>
            <person name="Marz M."/>
            <person name="Spaller T."/>
            <person name="Winckler T."/>
            <person name="Schaap P."/>
            <person name="Glockner G."/>
        </authorList>
    </citation>
    <scope>NUCLEOTIDE SEQUENCE [LARGE SCALE GENOMIC DNA]</scope>
    <source>
        <strain evidence="17 18">Jena</strain>
    </source>
</reference>
<dbReference type="CDD" id="cd13999">
    <property type="entry name" value="STKc_MAP3K-like"/>
    <property type="match status" value="1"/>
</dbReference>
<dbReference type="InterPro" id="IPR032675">
    <property type="entry name" value="LRR_dom_sf"/>
</dbReference>
<dbReference type="Gene3D" id="3.80.10.10">
    <property type="entry name" value="Ribonuclease Inhibitor"/>
    <property type="match status" value="4"/>
</dbReference>
<feature type="transmembrane region" description="Helical" evidence="14">
    <location>
        <begin position="174"/>
        <end position="200"/>
    </location>
</feature>
<dbReference type="GO" id="GO:0004674">
    <property type="term" value="F:protein serine/threonine kinase activity"/>
    <property type="evidence" value="ECO:0007669"/>
    <property type="project" value="UniProtKB-EC"/>
</dbReference>
<dbReference type="EMBL" id="MDYQ01000119">
    <property type="protein sequence ID" value="PRP81746.1"/>
    <property type="molecule type" value="Genomic_DNA"/>
</dbReference>
<keyword evidence="14" id="KW-0812">Transmembrane</keyword>
<dbReference type="Proteomes" id="UP000241769">
    <property type="component" value="Unassembled WGS sequence"/>
</dbReference>
<dbReference type="FunFam" id="1.10.510.10:FF:001512">
    <property type="entry name" value="Receptor tyrosine-protein kinase erbB-2"/>
    <property type="match status" value="1"/>
</dbReference>
<dbReference type="GO" id="GO:0005886">
    <property type="term" value="C:plasma membrane"/>
    <property type="evidence" value="ECO:0007669"/>
    <property type="project" value="TreeGrafter"/>
</dbReference>
<dbReference type="SUPFAM" id="SSF56112">
    <property type="entry name" value="Protein kinase-like (PK-like)"/>
    <property type="match status" value="2"/>
</dbReference>
<evidence type="ECO:0000256" key="4">
    <source>
        <dbReference type="ARBA" id="ARBA00022679"/>
    </source>
</evidence>
<keyword evidence="18" id="KW-1185">Reference proteome</keyword>
<feature type="domain" description="Protein kinase" evidence="16">
    <location>
        <begin position="283"/>
        <end position="549"/>
    </location>
</feature>
<dbReference type="InterPro" id="IPR011009">
    <property type="entry name" value="Kinase-like_dom_sf"/>
</dbReference>
<evidence type="ECO:0000256" key="10">
    <source>
        <dbReference type="ARBA" id="ARBA00023137"/>
    </source>
</evidence>
<evidence type="ECO:0000256" key="3">
    <source>
        <dbReference type="ARBA" id="ARBA00022614"/>
    </source>
</evidence>
<keyword evidence="5" id="KW-0677">Repeat</keyword>
<sequence length="2370" mass="253938">MLTVRTFFIVALLLVATIGQQCTTNSDCNDNNPCTTDICTNNVCTNTVVTNGTSCDDNLWCNGKDICLNGQCQHLGNPCSRGAVCSNVCDEDSNSCITPKGTSCDDGLYCNGFDVCDGKGTCISSGNPCPGCTCSNSNSTCYNSQGALCSLSPQGQDDSVQQGPNSNSGSSSSVGVIIAGSVTAGVFILLLIIVILAIIVRKRRTIQSFNQEKKMDMEHDGASGVVHLPNTGGLPGISRMMLTPVAENSPRNSPLAVRRAVAYTAQTAERVKLENQATNIDQVEIGRPLGAGTFGEVFYGLWRKPEEEGYASIEIALKKLHRSDKFENFREEHVTLRQLQHSNIVRYFGVFMDHNRHEMYLATEYMKSGSLVDLLQILSGKISEEQMVEMSLGAALGMSYLEESNVVHRSLSCRNLLVSIDDSGHYIVKVSDFGNAKCVSGDKRDFVASDIIVPVRWSAVEVLRDNVFSSKSDVWSFGVCMWEIFEKGKEPWADCSDFQVSEWVLRGDRLSCPTDCADDLYEVMTSCWQEAPEDRPTFKDVVQLIGGVMTERQREKGEEEEDTESESEEEGPSAASRLQNGRAEIDCDSGYRLSRRVKATFVTCVWGASRGYGCRNLGGVCSPDPTVRRLTEDVTPSRLWHHPFRRRRAATRTLLIVAQIPAGHKEALVTLYQSTGGEYWKLNGGWLNDSISICDWAGVRCYGSNGANYLDLGDNNLTGTLPSNIGLLGPYLEGLSLPGNYMTGAIPSSISNLTGLTLLNLQSNHLSGPLPSFDNLTALRDIAFQSNSLSGPIPDSICNTNAWTIYMFDNQLSGPLPSCLGRLSNVKILDIHNNPMMGPLPEGVSNWTLCTGINIDNCRLSGPLPSKLGNLRSLTSFSFANIQFSGPIPENIGGLAQLTSFNLGNLMITGTIPASICSMTQLTSLALFHTQLKGPIPSCIGQLTKLTYLGLQENQLNGTLPDGLSRLTSLTELNLSNNRFSGVLPNLNQLVNLRTLSLQTNLLEGPLPPMNSWKSLFNVYLFDNQFTGTIPFLNLTQLATLQVQGNRLTGELPDLSGCTSLNNFYWDGNRISGILPHWLTKISIVSGVNTWIRVAWTLCSFANNYIRCPVPNLLIQRCGHQPTDCLSGPSQFPPLGPGGFDFNLGKIAAQNFPNVTLYFINGSYPGGSTYNSGLNNVTLSSQLGVASILGSIAFNVTSLKIDGALQFVNSRGGDSLLSATATSVDISSVSMINSRASKGVYLPNLINGNIFDLVATNNTMDNVIYVDKKLDTLVLNSCTLTNNTGVGVRISVSSMNRFSAIGRNTITGHTAAIVIDAPTIDLIDIQGLNTTRNLNGDQTNHIDAVKLNTTGAIRVTTNSLSRFRLNDSDVSMNAAPNGAALYIKSGSIVSLNVSSTTMSGNQAAAGGAVYIDCPSIGPISLSDDVISYNSAQSGGALGVGGGAIGISTLGSISLSLSGTTMEGNTATGRGGAMYLEASMSGSVDLTATDCSLNNNSAGFDGGAVFATSTYGALGSFRFVSTNLTRNAAVNGGAIRLQGYTNIGGISLDGGYVTNNVASGSGGAVSLVTKTGDVTNVTSTGMKFDGNTAGIGGGALSVISQGSIRQVTILYTNGQNNVASTNGGFSEISAQAVVNLQVASANLNFNSGAQGGAFYVFGGAGELSVTSCRFDHNNGTSGGVLHTEGSLNLQVSGGSFNYNGATLGGSICAAGVNNLTVQSNFVGNRGTQGGAIYARSASVTIERALSIRGSTFDQNQAKIGGALLLLAGQNEIVTPLGGQKRDVSTKKIILSIVQSQFSNSLASVGGAIALFGSSELIGLTFSTSTAPYGSSVALLGDSVATMQSNKFNGGSLYLSNGTYIMTDSADGVTITCTKGEMAFKNGIIYCPSDNSTISIQINNSPSPSATASGTPSWVVPVAVVVGVVVGVGILVALILLLRRRNGGKRESNKSGSLNIQLTNISGSNVILYKDLGNMVSPFGIQIEVTPYRLKWAAAEWREISVAVKQLLDMEHITQQQLDEFSGEVGLLQNLKHHPNVVMFIGISVTPDPISLITEFCEGGNLLHFCINHKKDISIATKKKFILGIASGMHHLHTENIVHRDLAARNVLLSANFDPKISDFGLSRKTESADDASKTTSNVGPLKWMAPEAIIKKEYSSKSDVFSFAMTMWEIMTEGEELYPDMSPVNAAIAVTTREERPEITIEMSESSPRLVSIMKMCWETKSEARPTFKSICRWLKEEMPHSQPVTEVLVEDRVDEPVYDAIRIDFQERKHMEEEKRREKEEKTPRYFGSASKIMVRNYSDAKIVIFLGQEVISGMTAVRYVVLVDLRSLDPLCTYKVNSELDGAVRAIVSKSEHSSVSNLHVEMRADFEK</sequence>
<proteinExistence type="predicted"/>
<dbReference type="InterPro" id="IPR000719">
    <property type="entry name" value="Prot_kinase_dom"/>
</dbReference>
<dbReference type="InterPro" id="IPR001245">
    <property type="entry name" value="Ser-Thr/Tyr_kinase_cat_dom"/>
</dbReference>
<comment type="caution">
    <text evidence="17">The sequence shown here is derived from an EMBL/GenBank/DDBJ whole genome shotgun (WGS) entry which is preliminary data.</text>
</comment>
<comment type="subcellular location">
    <subcellularLocation>
        <location evidence="2">Endomembrane system</location>
    </subcellularLocation>
    <subcellularLocation>
        <location evidence="1">Membrane</location>
        <topology evidence="1">Single-pass membrane protein</topology>
    </subcellularLocation>
</comment>
<dbReference type="PROSITE" id="PS51450">
    <property type="entry name" value="LRR"/>
    <property type="match status" value="1"/>
</dbReference>
<dbReference type="InterPro" id="IPR050122">
    <property type="entry name" value="RTK"/>
</dbReference>
<dbReference type="SMART" id="SM00369">
    <property type="entry name" value="LRR_TYP"/>
    <property type="match status" value="4"/>
</dbReference>
<dbReference type="PANTHER" id="PTHR24416">
    <property type="entry name" value="TYROSINE-PROTEIN KINASE RECEPTOR"/>
    <property type="match status" value="1"/>
</dbReference>
<organism evidence="17 18">
    <name type="scientific">Planoprotostelium fungivorum</name>
    <dbReference type="NCBI Taxonomy" id="1890364"/>
    <lineage>
        <taxon>Eukaryota</taxon>
        <taxon>Amoebozoa</taxon>
        <taxon>Evosea</taxon>
        <taxon>Variosea</taxon>
        <taxon>Cavosteliida</taxon>
        <taxon>Cavosteliaceae</taxon>
        <taxon>Planoprotostelium</taxon>
    </lineage>
</organism>
<evidence type="ECO:0000313" key="17">
    <source>
        <dbReference type="EMBL" id="PRP81746.1"/>
    </source>
</evidence>
<protein>
    <submittedName>
        <fullName evidence="17">Receptor protein kinase-like protein</fullName>
    </submittedName>
</protein>
<dbReference type="GO" id="GO:0007169">
    <property type="term" value="P:cell surface receptor protein tyrosine kinase signaling pathway"/>
    <property type="evidence" value="ECO:0007669"/>
    <property type="project" value="TreeGrafter"/>
</dbReference>
<feature type="transmembrane region" description="Helical" evidence="14">
    <location>
        <begin position="1912"/>
        <end position="1936"/>
    </location>
</feature>
<dbReference type="InterPro" id="IPR003591">
    <property type="entry name" value="Leu-rich_rpt_typical-subtyp"/>
</dbReference>
<evidence type="ECO:0000313" key="18">
    <source>
        <dbReference type="Proteomes" id="UP000241769"/>
    </source>
</evidence>
<evidence type="ECO:0000256" key="15">
    <source>
        <dbReference type="SAM" id="SignalP"/>
    </source>
</evidence>
<name>A0A2P6NCQ5_9EUKA</name>
<dbReference type="Pfam" id="PF23598">
    <property type="entry name" value="LRR_14"/>
    <property type="match status" value="1"/>
</dbReference>
<dbReference type="SUPFAM" id="SSF52047">
    <property type="entry name" value="RNI-like"/>
    <property type="match status" value="1"/>
</dbReference>
<accession>A0A2P6NCQ5</accession>
<dbReference type="SUPFAM" id="SSF52058">
    <property type="entry name" value="L domain-like"/>
    <property type="match status" value="1"/>
</dbReference>
<dbReference type="GO" id="GO:0005524">
    <property type="term" value="F:ATP binding"/>
    <property type="evidence" value="ECO:0007669"/>
    <property type="project" value="UniProtKB-UniRule"/>
</dbReference>
<dbReference type="InterPro" id="IPR001611">
    <property type="entry name" value="Leu-rich_rpt"/>
</dbReference>
<evidence type="ECO:0000256" key="6">
    <source>
        <dbReference type="ARBA" id="ARBA00022741"/>
    </source>
</evidence>
<dbReference type="PRINTS" id="PR00109">
    <property type="entry name" value="TYRKINASE"/>
</dbReference>
<dbReference type="GO" id="GO:0004714">
    <property type="term" value="F:transmembrane receptor protein tyrosine kinase activity"/>
    <property type="evidence" value="ECO:0007669"/>
    <property type="project" value="UniProtKB-EC"/>
</dbReference>
<keyword evidence="14" id="KW-1133">Transmembrane helix</keyword>
<dbReference type="PROSITE" id="PS00109">
    <property type="entry name" value="PROTEIN_KINASE_TYR"/>
    <property type="match status" value="1"/>
</dbReference>
<dbReference type="Pfam" id="PF07714">
    <property type="entry name" value="PK_Tyr_Ser-Thr"/>
    <property type="match status" value="2"/>
</dbReference>
<evidence type="ECO:0000256" key="11">
    <source>
        <dbReference type="ARBA" id="ARBA00051243"/>
    </source>
</evidence>
<dbReference type="InParanoid" id="A0A2P6NCQ5"/>
<dbReference type="GO" id="GO:0048468">
    <property type="term" value="P:cell development"/>
    <property type="evidence" value="ECO:0007669"/>
    <property type="project" value="UniProtKB-ARBA"/>
</dbReference>
<dbReference type="CDD" id="cd00192">
    <property type="entry name" value="PTKc"/>
    <property type="match status" value="1"/>
</dbReference>
<evidence type="ECO:0000256" key="1">
    <source>
        <dbReference type="ARBA" id="ARBA00004167"/>
    </source>
</evidence>
<dbReference type="InterPro" id="IPR020635">
    <property type="entry name" value="Tyr_kinase_cat_dom"/>
</dbReference>
<evidence type="ECO:0000256" key="14">
    <source>
        <dbReference type="SAM" id="Phobius"/>
    </source>
</evidence>
<evidence type="ECO:0000256" key="8">
    <source>
        <dbReference type="ARBA" id="ARBA00022840"/>
    </source>
</evidence>
<feature type="compositionally biased region" description="Acidic residues" evidence="13">
    <location>
        <begin position="558"/>
        <end position="571"/>
    </location>
</feature>
<dbReference type="FunFam" id="3.80.10.10:FF:000041">
    <property type="entry name" value="LRR receptor-like serine/threonine-protein kinase ERECTA"/>
    <property type="match status" value="1"/>
</dbReference>
<dbReference type="STRING" id="1890364.A0A2P6NCQ5"/>
<evidence type="ECO:0000256" key="2">
    <source>
        <dbReference type="ARBA" id="ARBA00004308"/>
    </source>
</evidence>
<dbReference type="GO" id="GO:0012505">
    <property type="term" value="C:endomembrane system"/>
    <property type="evidence" value="ECO:0007669"/>
    <property type="project" value="UniProtKB-SubCell"/>
</dbReference>
<dbReference type="PANTHER" id="PTHR24416:SF631">
    <property type="entry name" value="SERINE_THREONINE_TYROSINE KINASE 1"/>
    <property type="match status" value="1"/>
</dbReference>
<feature type="region of interest" description="Disordered" evidence="13">
    <location>
        <begin position="549"/>
        <end position="579"/>
    </location>
</feature>
<comment type="catalytic activity">
    <reaction evidence="11">
        <text>L-tyrosyl-[protein] + ATP = O-phospho-L-tyrosyl-[protein] + ADP + H(+)</text>
        <dbReference type="Rhea" id="RHEA:10596"/>
        <dbReference type="Rhea" id="RHEA-COMP:10136"/>
        <dbReference type="Rhea" id="RHEA-COMP:20101"/>
        <dbReference type="ChEBI" id="CHEBI:15378"/>
        <dbReference type="ChEBI" id="CHEBI:30616"/>
        <dbReference type="ChEBI" id="CHEBI:46858"/>
        <dbReference type="ChEBI" id="CHEBI:61978"/>
        <dbReference type="ChEBI" id="CHEBI:456216"/>
        <dbReference type="EC" id="2.7.10.1"/>
    </reaction>
</comment>